<dbReference type="RefSeq" id="WP_090061366.1">
    <property type="nucleotide sequence ID" value="NZ_FORH01000005.1"/>
</dbReference>
<evidence type="ECO:0000313" key="2">
    <source>
        <dbReference type="Proteomes" id="UP000199630"/>
    </source>
</evidence>
<protein>
    <submittedName>
        <fullName evidence="1">Uncharacterized protein</fullName>
    </submittedName>
</protein>
<dbReference type="Proteomes" id="UP000199630">
    <property type="component" value="Unassembled WGS sequence"/>
</dbReference>
<dbReference type="EMBL" id="FORH01000005">
    <property type="protein sequence ID" value="SFJ73822.1"/>
    <property type="molecule type" value="Genomic_DNA"/>
</dbReference>
<reference evidence="2" key="1">
    <citation type="submission" date="2016-10" db="EMBL/GenBank/DDBJ databases">
        <authorList>
            <person name="Varghese N."/>
            <person name="Submissions S."/>
        </authorList>
    </citation>
    <scope>NUCLEOTIDE SEQUENCE [LARGE SCALE GENOMIC DNA]</scope>
    <source>
        <strain evidence="2">DSM 26471</strain>
    </source>
</reference>
<organism evidence="1 2">
    <name type="scientific">Celeribacter neptunius</name>
    <dbReference type="NCBI Taxonomy" id="588602"/>
    <lineage>
        <taxon>Bacteria</taxon>
        <taxon>Pseudomonadati</taxon>
        <taxon>Pseudomonadota</taxon>
        <taxon>Alphaproteobacteria</taxon>
        <taxon>Rhodobacterales</taxon>
        <taxon>Roseobacteraceae</taxon>
        <taxon>Celeribacter</taxon>
    </lineage>
</organism>
<keyword evidence="2" id="KW-1185">Reference proteome</keyword>
<dbReference type="STRING" id="588602.SAMN04487991_2861"/>
<dbReference type="AlphaFoldDB" id="A0A1I3TT63"/>
<accession>A0A1I3TT63</accession>
<proteinExistence type="predicted"/>
<evidence type="ECO:0000313" key="1">
    <source>
        <dbReference type="EMBL" id="SFJ73822.1"/>
    </source>
</evidence>
<sequence>MRLAEIANKLAAHEAMEADALHNVLRGPAVKVLFSAQPGRGRTSAAEYAAEELARARLLLAARDCGLTGPELATFNNALNEPPKAGILTPPSAKVDGGTFYENGLRTLIRGTRAGENWDVRVRFTLTQDGKRRISPWVRWEKWEESRRASAAVDLLYSEIPRGMVIIPASDLIRPLLDLIPEED</sequence>
<gene>
    <name evidence="1" type="ORF">SAMN04487991_2861</name>
</gene>
<name>A0A1I3TT63_9RHOB</name>